<keyword evidence="3" id="KW-1185">Reference proteome</keyword>
<dbReference type="CDD" id="cd02440">
    <property type="entry name" value="AdoMet_MTases"/>
    <property type="match status" value="1"/>
</dbReference>
<dbReference type="InterPro" id="IPR029063">
    <property type="entry name" value="SAM-dependent_MTases_sf"/>
</dbReference>
<comment type="caution">
    <text evidence="2">The sequence shown here is derived from an EMBL/GenBank/DDBJ whole genome shotgun (WGS) entry which is preliminary data.</text>
</comment>
<dbReference type="Gene3D" id="3.40.50.150">
    <property type="entry name" value="Vaccinia Virus protein VP39"/>
    <property type="match status" value="1"/>
</dbReference>
<protein>
    <submittedName>
        <fullName evidence="2">Class I SAM-dependent methyltransferase</fullName>
        <ecNumber evidence="2">2.1.1.-</ecNumber>
    </submittedName>
</protein>
<dbReference type="PANTHER" id="PTHR45036">
    <property type="entry name" value="METHYLTRANSFERASE LIKE 7B"/>
    <property type="match status" value="1"/>
</dbReference>
<dbReference type="GO" id="GO:0032259">
    <property type="term" value="P:methylation"/>
    <property type="evidence" value="ECO:0007669"/>
    <property type="project" value="UniProtKB-KW"/>
</dbReference>
<feature type="domain" description="Methyltransferase type 11" evidence="1">
    <location>
        <begin position="37"/>
        <end position="131"/>
    </location>
</feature>
<dbReference type="InterPro" id="IPR013216">
    <property type="entry name" value="Methyltransf_11"/>
</dbReference>
<dbReference type="PANTHER" id="PTHR45036:SF1">
    <property type="entry name" value="METHYLTRANSFERASE LIKE 7A"/>
    <property type="match status" value="1"/>
</dbReference>
<dbReference type="RefSeq" id="WP_380023637.1">
    <property type="nucleotide sequence ID" value="NZ_JBHSHC010000008.1"/>
</dbReference>
<organism evidence="2 3">
    <name type="scientific">Effusibacillus consociatus</name>
    <dbReference type="NCBI Taxonomy" id="1117041"/>
    <lineage>
        <taxon>Bacteria</taxon>
        <taxon>Bacillati</taxon>
        <taxon>Bacillota</taxon>
        <taxon>Bacilli</taxon>
        <taxon>Bacillales</taxon>
        <taxon>Alicyclobacillaceae</taxon>
        <taxon>Effusibacillus</taxon>
    </lineage>
</organism>
<dbReference type="GO" id="GO:0008168">
    <property type="term" value="F:methyltransferase activity"/>
    <property type="evidence" value="ECO:0007669"/>
    <property type="project" value="UniProtKB-KW"/>
</dbReference>
<gene>
    <name evidence="2" type="ORF">ACFO8Q_01085</name>
</gene>
<evidence type="ECO:0000313" key="3">
    <source>
        <dbReference type="Proteomes" id="UP001596002"/>
    </source>
</evidence>
<dbReference type="SUPFAM" id="SSF53335">
    <property type="entry name" value="S-adenosyl-L-methionine-dependent methyltransferases"/>
    <property type="match status" value="1"/>
</dbReference>
<keyword evidence="2" id="KW-0808">Transferase</keyword>
<proteinExistence type="predicted"/>
<name>A0ABV9PWG9_9BACL</name>
<dbReference type="EC" id="2.1.1.-" evidence="2"/>
<evidence type="ECO:0000259" key="1">
    <source>
        <dbReference type="Pfam" id="PF08241"/>
    </source>
</evidence>
<keyword evidence="2" id="KW-0489">Methyltransferase</keyword>
<dbReference type="EMBL" id="JBHSHC010000008">
    <property type="protein sequence ID" value="MFC4765998.1"/>
    <property type="molecule type" value="Genomic_DNA"/>
</dbReference>
<dbReference type="InterPro" id="IPR052356">
    <property type="entry name" value="Thiol_S-MT"/>
</dbReference>
<evidence type="ECO:0000313" key="2">
    <source>
        <dbReference type="EMBL" id="MFC4765998.1"/>
    </source>
</evidence>
<dbReference type="Proteomes" id="UP001596002">
    <property type="component" value="Unassembled WGS sequence"/>
</dbReference>
<sequence length="197" mass="22721">MCKWFTRLYDTLMEPLERRGFREIRKNLVRKAEGKVLEIGSGTGLNFPFYEKAEQVIAIEPEPLMREKSIPRVTAARVRIEVISAGAEDLPFPDNSFDTVVGTLVLCTIPDSYKAMEEIRRVCKPDGKVLFFEHVRLNHPVLCRLQDWLTPVWKRLCDGCHLNRNTLELIGQIGFEVIRVEGYARDLFLVIEATNKK</sequence>
<reference evidence="3" key="1">
    <citation type="journal article" date="2019" name="Int. J. Syst. Evol. Microbiol.">
        <title>The Global Catalogue of Microorganisms (GCM) 10K type strain sequencing project: providing services to taxonomists for standard genome sequencing and annotation.</title>
        <authorList>
            <consortium name="The Broad Institute Genomics Platform"/>
            <consortium name="The Broad Institute Genome Sequencing Center for Infectious Disease"/>
            <person name="Wu L."/>
            <person name="Ma J."/>
        </authorList>
    </citation>
    <scope>NUCLEOTIDE SEQUENCE [LARGE SCALE GENOMIC DNA]</scope>
    <source>
        <strain evidence="3">WYCCWR 12678</strain>
    </source>
</reference>
<dbReference type="Pfam" id="PF08241">
    <property type="entry name" value="Methyltransf_11"/>
    <property type="match status" value="1"/>
</dbReference>
<accession>A0ABV9PWG9</accession>